<feature type="domain" description="Fervidolysin-like N-terminal prodomain" evidence="10">
    <location>
        <begin position="43"/>
        <end position="125"/>
    </location>
</feature>
<dbReference type="CDD" id="cd07473">
    <property type="entry name" value="Peptidases_S8_Subtilisin_like"/>
    <property type="match status" value="1"/>
</dbReference>
<evidence type="ECO:0000256" key="6">
    <source>
        <dbReference type="PROSITE-ProRule" id="PRU01240"/>
    </source>
</evidence>
<evidence type="ECO:0000256" key="2">
    <source>
        <dbReference type="ARBA" id="ARBA00022670"/>
    </source>
</evidence>
<dbReference type="PROSITE" id="PS00137">
    <property type="entry name" value="SUBTILASE_HIS"/>
    <property type="match status" value="1"/>
</dbReference>
<keyword evidence="12" id="KW-1185">Reference proteome</keyword>
<evidence type="ECO:0000256" key="7">
    <source>
        <dbReference type="RuleBase" id="RU003355"/>
    </source>
</evidence>
<dbReference type="KEGG" id="mrtj:KHC33_10125"/>
<sequence length="549" mass="57264">MQFAHIRFMLKLLLLTGLFLSGFVIGITIADQSENQTDTLSLDQNSAPYVPGELIVKYKDGTVAALAAEGSGPVALEALGAEVSTDFSSEGLSNLQALDISGPLSVKEAIDELEQSPYVAYAEPNYIISLSLPETEPAGPDDPRALSALSVPNDPKFGEQWGLANTGQTGGMSGADIHAKEGWDTTTGSDSIVVAVIDTGVDYTHPDLAANIWTNSGEIPNNGIDDDGNGYIDDVHGYDFINNDNDPMDDNGHGTHCAGVIGAVGNNGVGIAGLNWKVKIMPLKFLRADGNGDTAASLNAIAYARRMGADVISCSWGGTAKSQALGDAIASTNILIPCAAGNAGSNNDITPHYPSGFDSPQIISVAASDAKDGIPSFSNYGASTVDVAAPGDWIMSTYPSSLGYPYVKMKGTSMATPHVAGLAALLLSKNPSMTPSALKAKIMETVDKLSAFNGKTVSGGRINVQKALGGGSSSSGVVPLPGMSQSPKDLNGDGKFEDVNGNGRADYSDVVTFFKQMEWISKNEPVTAFDFSGNNRIDFTDVVKLFQSI</sequence>
<feature type="active site" description="Charge relay system" evidence="5 6">
    <location>
        <position position="198"/>
    </location>
</feature>
<evidence type="ECO:0000259" key="9">
    <source>
        <dbReference type="Pfam" id="PF00082"/>
    </source>
</evidence>
<dbReference type="Proteomes" id="UP000680656">
    <property type="component" value="Chromosome"/>
</dbReference>
<protein>
    <submittedName>
        <fullName evidence="11">S8 family serine peptidase</fullName>
    </submittedName>
</protein>
<dbReference type="Gene3D" id="3.40.50.200">
    <property type="entry name" value="Peptidase S8/S53 domain"/>
    <property type="match status" value="1"/>
</dbReference>
<dbReference type="SUPFAM" id="SSF63446">
    <property type="entry name" value="Type I dockerin domain"/>
    <property type="match status" value="1"/>
</dbReference>
<evidence type="ECO:0000256" key="3">
    <source>
        <dbReference type="ARBA" id="ARBA00022801"/>
    </source>
</evidence>
<dbReference type="PRINTS" id="PR00723">
    <property type="entry name" value="SUBTILISIN"/>
</dbReference>
<reference evidence="11 12" key="1">
    <citation type="submission" date="2021-05" db="EMBL/GenBank/DDBJ databases">
        <title>A novel Methanospirillum isolate from a pyrite-forming mixed culture.</title>
        <authorList>
            <person name="Bunk B."/>
            <person name="Sproer C."/>
            <person name="Spring S."/>
            <person name="Pester M."/>
        </authorList>
    </citation>
    <scope>NUCLEOTIDE SEQUENCE [LARGE SCALE GENOMIC DNA]</scope>
    <source>
        <strain evidence="11 12">J.3.6.1-F.2.7.3</strain>
    </source>
</reference>
<comment type="similarity">
    <text evidence="1 6 7">Belongs to the peptidase S8 family.</text>
</comment>
<dbReference type="RefSeq" id="WP_214418535.1">
    <property type="nucleotide sequence ID" value="NZ_CP075546.1"/>
</dbReference>
<dbReference type="GO" id="GO:0000272">
    <property type="term" value="P:polysaccharide catabolic process"/>
    <property type="evidence" value="ECO:0007669"/>
    <property type="project" value="InterPro"/>
</dbReference>
<dbReference type="PANTHER" id="PTHR43806:SF11">
    <property type="entry name" value="CEREVISIN-RELATED"/>
    <property type="match status" value="1"/>
</dbReference>
<dbReference type="PANTHER" id="PTHR43806">
    <property type="entry name" value="PEPTIDASE S8"/>
    <property type="match status" value="1"/>
</dbReference>
<evidence type="ECO:0000313" key="11">
    <source>
        <dbReference type="EMBL" id="QVV87715.1"/>
    </source>
</evidence>
<dbReference type="InterPro" id="IPR018247">
    <property type="entry name" value="EF_Hand_1_Ca_BS"/>
</dbReference>
<dbReference type="PROSITE" id="PS51892">
    <property type="entry name" value="SUBTILASE"/>
    <property type="match status" value="1"/>
</dbReference>
<dbReference type="InterPro" id="IPR000209">
    <property type="entry name" value="Peptidase_S8/S53_dom"/>
</dbReference>
<feature type="region of interest" description="Disordered" evidence="8">
    <location>
        <begin position="473"/>
        <end position="492"/>
    </location>
</feature>
<evidence type="ECO:0000256" key="4">
    <source>
        <dbReference type="ARBA" id="ARBA00022825"/>
    </source>
</evidence>
<accession>A0A8E7AVW2</accession>
<dbReference type="Pfam" id="PF22148">
    <property type="entry name" value="Fervidolysin_NPro-like"/>
    <property type="match status" value="1"/>
</dbReference>
<feature type="domain" description="Peptidase S8/S53" evidence="9">
    <location>
        <begin position="190"/>
        <end position="449"/>
    </location>
</feature>
<evidence type="ECO:0000259" key="10">
    <source>
        <dbReference type="Pfam" id="PF22148"/>
    </source>
</evidence>
<feature type="active site" description="Charge relay system" evidence="5 6">
    <location>
        <position position="413"/>
    </location>
</feature>
<dbReference type="GO" id="GO:0006508">
    <property type="term" value="P:proteolysis"/>
    <property type="evidence" value="ECO:0007669"/>
    <property type="project" value="UniProtKB-KW"/>
</dbReference>
<gene>
    <name evidence="11" type="ORF">KHC33_10125</name>
</gene>
<dbReference type="GeneID" id="65097543"/>
<dbReference type="InterPro" id="IPR034204">
    <property type="entry name" value="PfSUB1-like_cat_dom"/>
</dbReference>
<keyword evidence="3 6" id="KW-0378">Hydrolase</keyword>
<feature type="active site" description="Charge relay system" evidence="5 6">
    <location>
        <position position="253"/>
    </location>
</feature>
<evidence type="ECO:0000256" key="5">
    <source>
        <dbReference type="PIRSR" id="PIRSR615500-1"/>
    </source>
</evidence>
<dbReference type="InterPro" id="IPR054399">
    <property type="entry name" value="Fervidolysin-like_N_prodom"/>
</dbReference>
<dbReference type="AlphaFoldDB" id="A0A8E7AVW2"/>
<name>A0A8E7AVW2_9EURY</name>
<dbReference type="InterPro" id="IPR015500">
    <property type="entry name" value="Peptidase_S8_subtilisin-rel"/>
</dbReference>
<dbReference type="InterPro" id="IPR022398">
    <property type="entry name" value="Peptidase_S8_His-AS"/>
</dbReference>
<dbReference type="InterPro" id="IPR036439">
    <property type="entry name" value="Dockerin_dom_sf"/>
</dbReference>
<proteinExistence type="inferred from homology"/>
<evidence type="ECO:0000256" key="8">
    <source>
        <dbReference type="SAM" id="MobiDB-lite"/>
    </source>
</evidence>
<keyword evidence="4 6" id="KW-0720">Serine protease</keyword>
<dbReference type="GO" id="GO:0004252">
    <property type="term" value="F:serine-type endopeptidase activity"/>
    <property type="evidence" value="ECO:0007669"/>
    <property type="project" value="UniProtKB-UniRule"/>
</dbReference>
<dbReference type="InterPro" id="IPR023827">
    <property type="entry name" value="Peptidase_S8_Asp-AS"/>
</dbReference>
<dbReference type="PROSITE" id="PS00138">
    <property type="entry name" value="SUBTILASE_SER"/>
    <property type="match status" value="1"/>
</dbReference>
<dbReference type="InterPro" id="IPR023828">
    <property type="entry name" value="Peptidase_S8_Ser-AS"/>
</dbReference>
<dbReference type="InterPro" id="IPR036852">
    <property type="entry name" value="Peptidase_S8/S53_dom_sf"/>
</dbReference>
<evidence type="ECO:0000256" key="1">
    <source>
        <dbReference type="ARBA" id="ARBA00011073"/>
    </source>
</evidence>
<dbReference type="PROSITE" id="PS00018">
    <property type="entry name" value="EF_HAND_1"/>
    <property type="match status" value="1"/>
</dbReference>
<evidence type="ECO:0000313" key="12">
    <source>
        <dbReference type="Proteomes" id="UP000680656"/>
    </source>
</evidence>
<dbReference type="Pfam" id="PF00082">
    <property type="entry name" value="Peptidase_S8"/>
    <property type="match status" value="1"/>
</dbReference>
<dbReference type="InterPro" id="IPR050131">
    <property type="entry name" value="Peptidase_S8_subtilisin-like"/>
</dbReference>
<organism evidence="11 12">
    <name type="scientific">Methanospirillum purgamenti</name>
    <dbReference type="NCBI Taxonomy" id="2834276"/>
    <lineage>
        <taxon>Archaea</taxon>
        <taxon>Methanobacteriati</taxon>
        <taxon>Methanobacteriota</taxon>
        <taxon>Stenosarchaea group</taxon>
        <taxon>Methanomicrobia</taxon>
        <taxon>Methanomicrobiales</taxon>
        <taxon>Methanospirillaceae</taxon>
        <taxon>Methanospirillum</taxon>
    </lineage>
</organism>
<dbReference type="EMBL" id="CP075546">
    <property type="protein sequence ID" value="QVV87715.1"/>
    <property type="molecule type" value="Genomic_DNA"/>
</dbReference>
<dbReference type="PROSITE" id="PS00136">
    <property type="entry name" value="SUBTILASE_ASP"/>
    <property type="match status" value="1"/>
</dbReference>
<keyword evidence="2 6" id="KW-0645">Protease</keyword>
<dbReference type="SUPFAM" id="SSF52743">
    <property type="entry name" value="Subtilisin-like"/>
    <property type="match status" value="1"/>
</dbReference>